<feature type="compositionally biased region" description="Basic and acidic residues" evidence="5">
    <location>
        <begin position="359"/>
        <end position="368"/>
    </location>
</feature>
<evidence type="ECO:0000313" key="7">
    <source>
        <dbReference type="Proteomes" id="UP000261520"/>
    </source>
</evidence>
<evidence type="ECO:0000256" key="2">
    <source>
        <dbReference type="ARBA" id="ARBA00022574"/>
    </source>
</evidence>
<evidence type="ECO:0000256" key="4">
    <source>
        <dbReference type="PROSITE-ProRule" id="PRU00221"/>
    </source>
</evidence>
<reference evidence="6" key="2">
    <citation type="submission" date="2025-09" db="UniProtKB">
        <authorList>
            <consortium name="Ensembl"/>
        </authorList>
    </citation>
    <scope>IDENTIFICATION</scope>
</reference>
<sequence length="387" mass="42381">MELLEARLSSLSVSGRSAPRDPVYLLDLSIAPPPGDTVVASCSDFTLHLHNKQTLRLLQSYSGHKSPISNVKFTHKSANTFYSASLDGTVRLWDVRCPGKESDQVFRSDPVHSFSSFDLSCDNSLLCAGTEQINHEDSFLVFWDARKPGSALLGVYSESHSDDITQVLFHPTDKDRLASGSMDGLVNVFDLTKGSEEDALVATCNSESSVSALCWLGGEQGSGQVRQEQTRLLCVSHDEGLKLWDLESLETEGELTVYSTQDARTTIGHSSSADSVLDYLIGGCWLDSEGQLLVVGGSVGGDIHLFTCDKSGLNLVRTLRTGHSSTVRSFGFDSQSLSLFTGGEDGVLLRWSPDERMKPESLKSESVMRLKSRPHKKHKFNRDKKVT</sequence>
<protein>
    <recommendedName>
        <fullName evidence="1">WD repeat-containing protein 89</fullName>
    </recommendedName>
</protein>
<dbReference type="PROSITE" id="PS50294">
    <property type="entry name" value="WD_REPEATS_REGION"/>
    <property type="match status" value="1"/>
</dbReference>
<dbReference type="InterPro" id="IPR036322">
    <property type="entry name" value="WD40_repeat_dom_sf"/>
</dbReference>
<feature type="repeat" description="WD" evidence="4">
    <location>
        <begin position="61"/>
        <end position="96"/>
    </location>
</feature>
<keyword evidence="2 4" id="KW-0853">WD repeat</keyword>
<dbReference type="InterPro" id="IPR020472">
    <property type="entry name" value="WD40_PAC1"/>
</dbReference>
<name>A0A3B4BIP9_9GOBI</name>
<dbReference type="STRING" id="409849.ENSPMGP00000028295"/>
<evidence type="ECO:0000256" key="3">
    <source>
        <dbReference type="ARBA" id="ARBA00022737"/>
    </source>
</evidence>
<dbReference type="PANTHER" id="PTHR22889">
    <property type="entry name" value="WD REPEAT-CONTAINING PROTEIN 89"/>
    <property type="match status" value="1"/>
</dbReference>
<organism evidence="6 7">
    <name type="scientific">Periophthalmus magnuspinnatus</name>
    <dbReference type="NCBI Taxonomy" id="409849"/>
    <lineage>
        <taxon>Eukaryota</taxon>
        <taxon>Metazoa</taxon>
        <taxon>Chordata</taxon>
        <taxon>Craniata</taxon>
        <taxon>Vertebrata</taxon>
        <taxon>Euteleostomi</taxon>
        <taxon>Actinopterygii</taxon>
        <taxon>Neopterygii</taxon>
        <taxon>Teleostei</taxon>
        <taxon>Neoteleostei</taxon>
        <taxon>Acanthomorphata</taxon>
        <taxon>Gobiaria</taxon>
        <taxon>Gobiiformes</taxon>
        <taxon>Gobioidei</taxon>
        <taxon>Gobiidae</taxon>
        <taxon>Oxudercinae</taxon>
        <taxon>Periophthalmus</taxon>
    </lineage>
</organism>
<dbReference type="InterPro" id="IPR001680">
    <property type="entry name" value="WD40_rpt"/>
</dbReference>
<dbReference type="PRINTS" id="PR00320">
    <property type="entry name" value="GPROTEINBRPT"/>
</dbReference>
<evidence type="ECO:0000256" key="5">
    <source>
        <dbReference type="SAM" id="MobiDB-lite"/>
    </source>
</evidence>
<evidence type="ECO:0000313" key="6">
    <source>
        <dbReference type="Ensembl" id="ENSPMGP00000028295.1"/>
    </source>
</evidence>
<dbReference type="InterPro" id="IPR039328">
    <property type="entry name" value="WDR89"/>
</dbReference>
<evidence type="ECO:0000256" key="1">
    <source>
        <dbReference type="ARBA" id="ARBA00021125"/>
    </source>
</evidence>
<dbReference type="SUPFAM" id="SSF50978">
    <property type="entry name" value="WD40 repeat-like"/>
    <property type="match status" value="1"/>
</dbReference>
<dbReference type="PROSITE" id="PS50082">
    <property type="entry name" value="WD_REPEATS_2"/>
    <property type="match status" value="3"/>
</dbReference>
<feature type="region of interest" description="Disordered" evidence="5">
    <location>
        <begin position="359"/>
        <end position="387"/>
    </location>
</feature>
<dbReference type="SMART" id="SM00320">
    <property type="entry name" value="WD40"/>
    <property type="match status" value="5"/>
</dbReference>
<feature type="repeat" description="WD" evidence="4">
    <location>
        <begin position="320"/>
        <end position="352"/>
    </location>
</feature>
<dbReference type="InterPro" id="IPR015943">
    <property type="entry name" value="WD40/YVTN_repeat-like_dom_sf"/>
</dbReference>
<dbReference type="Proteomes" id="UP000261520">
    <property type="component" value="Unplaced"/>
</dbReference>
<dbReference type="Gene3D" id="2.130.10.10">
    <property type="entry name" value="YVTN repeat-like/Quinoprotein amine dehydrogenase"/>
    <property type="match status" value="2"/>
</dbReference>
<dbReference type="AlphaFoldDB" id="A0A3B4BIP9"/>
<keyword evidence="3" id="KW-0677">Repeat</keyword>
<proteinExistence type="predicted"/>
<reference evidence="6" key="1">
    <citation type="submission" date="2025-08" db="UniProtKB">
        <authorList>
            <consortium name="Ensembl"/>
        </authorList>
    </citation>
    <scope>IDENTIFICATION</scope>
</reference>
<feature type="repeat" description="WD" evidence="4">
    <location>
        <begin position="157"/>
        <end position="199"/>
    </location>
</feature>
<keyword evidence="7" id="KW-1185">Reference proteome</keyword>
<dbReference type="Pfam" id="PF00400">
    <property type="entry name" value="WD40"/>
    <property type="match status" value="3"/>
</dbReference>
<feature type="compositionally biased region" description="Basic residues" evidence="5">
    <location>
        <begin position="370"/>
        <end position="387"/>
    </location>
</feature>
<dbReference type="PANTHER" id="PTHR22889:SF0">
    <property type="entry name" value="WD REPEAT-CONTAINING PROTEIN 89"/>
    <property type="match status" value="1"/>
</dbReference>
<dbReference type="Ensembl" id="ENSPMGT00000030125.1">
    <property type="protein sequence ID" value="ENSPMGP00000028295.1"/>
    <property type="gene ID" value="ENSPMGG00000022782.1"/>
</dbReference>
<accession>A0A3B4BIP9</accession>